<feature type="domain" description="GtrA/DPMS transmembrane" evidence="6">
    <location>
        <begin position="164"/>
        <end position="292"/>
    </location>
</feature>
<dbReference type="InterPro" id="IPR007267">
    <property type="entry name" value="GtrA_DPMS_TM"/>
</dbReference>
<dbReference type="GO" id="GO:0016020">
    <property type="term" value="C:membrane"/>
    <property type="evidence" value="ECO:0007669"/>
    <property type="project" value="UniProtKB-SubCell"/>
</dbReference>
<protein>
    <submittedName>
        <fullName evidence="7">GtrA family protein</fullName>
    </submittedName>
</protein>
<dbReference type="EMBL" id="CP002051">
    <property type="protein sequence ID" value="ADI32235.1"/>
    <property type="molecule type" value="Genomic_DNA"/>
</dbReference>
<dbReference type="AlphaFoldDB" id="D7D8Y9"/>
<dbReference type="Pfam" id="PF04138">
    <property type="entry name" value="GtrA_DPMS_TM"/>
    <property type="match status" value="1"/>
</dbReference>
<keyword evidence="3 5" id="KW-1133">Transmembrane helix</keyword>
<gene>
    <name evidence="7" type="ordered locus">Shell_1134</name>
</gene>
<evidence type="ECO:0000313" key="8">
    <source>
        <dbReference type="Proteomes" id="UP000002573"/>
    </source>
</evidence>
<evidence type="ECO:0000256" key="1">
    <source>
        <dbReference type="ARBA" id="ARBA00004141"/>
    </source>
</evidence>
<dbReference type="GO" id="GO:0000271">
    <property type="term" value="P:polysaccharide biosynthetic process"/>
    <property type="evidence" value="ECO:0007669"/>
    <property type="project" value="InterPro"/>
</dbReference>
<evidence type="ECO:0000256" key="3">
    <source>
        <dbReference type="ARBA" id="ARBA00022989"/>
    </source>
</evidence>
<proteinExistence type="predicted"/>
<feature type="transmembrane region" description="Helical" evidence="5">
    <location>
        <begin position="242"/>
        <end position="260"/>
    </location>
</feature>
<keyword evidence="8" id="KW-1185">Reference proteome</keyword>
<evidence type="ECO:0000313" key="7">
    <source>
        <dbReference type="EMBL" id="ADI32235.1"/>
    </source>
</evidence>
<dbReference type="OrthoDB" id="44002at2157"/>
<accession>D7D8Y9</accession>
<feature type="transmembrane region" description="Helical" evidence="5">
    <location>
        <begin position="199"/>
        <end position="221"/>
    </location>
</feature>
<dbReference type="HOGENOM" id="CLU_938819_0_0_2"/>
<organism evidence="7 8">
    <name type="scientific">Staphylothermus hellenicus (strain DSM 12710 / JCM 10830 / BK20S6-10-b1 / P8)</name>
    <dbReference type="NCBI Taxonomy" id="591019"/>
    <lineage>
        <taxon>Archaea</taxon>
        <taxon>Thermoproteota</taxon>
        <taxon>Thermoprotei</taxon>
        <taxon>Desulfurococcales</taxon>
        <taxon>Desulfurococcaceae</taxon>
        <taxon>Staphylothermus</taxon>
    </lineage>
</organism>
<keyword evidence="2 5" id="KW-0812">Transmembrane</keyword>
<dbReference type="GeneID" id="9234423"/>
<evidence type="ECO:0000256" key="2">
    <source>
        <dbReference type="ARBA" id="ARBA00022692"/>
    </source>
</evidence>
<dbReference type="STRING" id="591019.Shell_1134"/>
<comment type="subcellular location">
    <subcellularLocation>
        <location evidence="1">Membrane</location>
        <topology evidence="1">Multi-pass membrane protein</topology>
    </subcellularLocation>
</comment>
<dbReference type="RefSeq" id="WP_013143433.1">
    <property type="nucleotide sequence ID" value="NC_014205.1"/>
</dbReference>
<feature type="transmembrane region" description="Helical" evidence="5">
    <location>
        <begin position="266"/>
        <end position="286"/>
    </location>
</feature>
<reference evidence="7 8" key="2">
    <citation type="journal article" date="2011" name="Stand. Genomic Sci.">
        <title>Complete genome sequence of Staphylothermus hellenicus P8.</title>
        <authorList>
            <person name="Anderson I."/>
            <person name="Wirth R."/>
            <person name="Lucas S."/>
            <person name="Copeland A."/>
            <person name="Lapidus A."/>
            <person name="Cheng J.F."/>
            <person name="Goodwin L."/>
            <person name="Pitluck S."/>
            <person name="Davenport K."/>
            <person name="Detter J.C."/>
            <person name="Han C."/>
            <person name="Tapia R."/>
            <person name="Land M."/>
            <person name="Hauser L."/>
            <person name="Pati A."/>
            <person name="Mikhailova N."/>
            <person name="Woyke T."/>
            <person name="Klenk H.P."/>
            <person name="Kyrpides N."/>
            <person name="Ivanova N."/>
        </authorList>
    </citation>
    <scope>NUCLEOTIDE SEQUENCE [LARGE SCALE GENOMIC DNA]</scope>
    <source>
        <strain evidence="8">DSM 12710 / JCM 10830 / BK20S6-10-b1 / P8</strain>
    </source>
</reference>
<name>D7D8Y9_STAHD</name>
<dbReference type="eggNOG" id="arCOG02228">
    <property type="taxonomic scope" value="Archaea"/>
</dbReference>
<feature type="transmembrane region" description="Helical" evidence="5">
    <location>
        <begin position="167"/>
        <end position="193"/>
    </location>
</feature>
<evidence type="ECO:0000256" key="4">
    <source>
        <dbReference type="ARBA" id="ARBA00023136"/>
    </source>
</evidence>
<evidence type="ECO:0000259" key="6">
    <source>
        <dbReference type="Pfam" id="PF04138"/>
    </source>
</evidence>
<dbReference type="Proteomes" id="UP000002573">
    <property type="component" value="Chromosome"/>
</dbReference>
<sequence length="299" mass="34266">MKKYKLLTIKTKVGDKLGYRSDNSVEINEIISRAREIDGDKIIIIPDILYPYKDEILNIAKKYENTDLVIIVGKNKSFIARLFGRLIHNPLASLTKNKLSITAIISKNILMDERIRSFNDIVDKAKHVVEIVYDVPLHVYTYMLYGRLPSKILLAVLEPVRIIKFGLVGLSGFFINYLSVAYVLGLLTTYNILYQTTTHFLASIIGFETSLTWNFILHELWTFRDLKLSKRLFARIKRWLKYHVASIGSFITQTTSVTILSGIMGAPLLCSVATGVMFGFIVNYMIGRFYTWSENETTR</sequence>
<reference evidence="8" key="1">
    <citation type="submission" date="2010-05" db="EMBL/GenBank/DDBJ databases">
        <title>Complete sequence of Staphylothermus hellenicus DSM 12710.</title>
        <authorList>
            <consortium name="US DOE Joint Genome Institute"/>
            <person name="Lucas S."/>
            <person name="Copeland A."/>
            <person name="Lapidus A."/>
            <person name="Cheng J.-F."/>
            <person name="Bruce D."/>
            <person name="Goodwin L."/>
            <person name="Pitluck S."/>
            <person name="Davenport K."/>
            <person name="Detter J.C."/>
            <person name="Han C."/>
            <person name="Tapia R."/>
            <person name="Larimer F."/>
            <person name="Land M."/>
            <person name="Hauser L."/>
            <person name="Kyrpides N."/>
            <person name="Mikhailova N."/>
            <person name="Anderson I.J."/>
            <person name="Woyke T."/>
        </authorList>
    </citation>
    <scope>NUCLEOTIDE SEQUENCE [LARGE SCALE GENOMIC DNA]</scope>
    <source>
        <strain evidence="8">DSM 12710 / JCM 10830 / BK20S6-10-b1 / P8</strain>
    </source>
</reference>
<dbReference type="KEGG" id="shc:Shell_1134"/>
<keyword evidence="4 5" id="KW-0472">Membrane</keyword>
<evidence type="ECO:0000256" key="5">
    <source>
        <dbReference type="SAM" id="Phobius"/>
    </source>
</evidence>